<keyword evidence="6 9" id="KW-0812">Transmembrane</keyword>
<keyword evidence="7 9" id="KW-1133">Transmembrane helix</keyword>
<feature type="transmembrane region" description="Helical" evidence="9">
    <location>
        <begin position="307"/>
        <end position="325"/>
    </location>
</feature>
<feature type="domain" description="PTS EIIC type-2" evidence="10">
    <location>
        <begin position="8"/>
        <end position="423"/>
    </location>
</feature>
<dbReference type="PANTHER" id="PTHR37324:SF2">
    <property type="entry name" value="PTS SYSTEM GALACTITOL-SPECIFIC EIIC COMPONENT"/>
    <property type="match status" value="1"/>
</dbReference>
<organism evidence="11 12">
    <name type="scientific">Lactiplantibacillus paraplantarum</name>
    <dbReference type="NCBI Taxonomy" id="60520"/>
    <lineage>
        <taxon>Bacteria</taxon>
        <taxon>Bacillati</taxon>
        <taxon>Bacillota</taxon>
        <taxon>Bacilli</taxon>
        <taxon>Lactobacillales</taxon>
        <taxon>Lactobacillaceae</taxon>
        <taxon>Lactiplantibacillus</taxon>
    </lineage>
</organism>
<evidence type="ECO:0000256" key="5">
    <source>
        <dbReference type="ARBA" id="ARBA00022683"/>
    </source>
</evidence>
<keyword evidence="2" id="KW-0813">Transport</keyword>
<evidence type="ECO:0000256" key="1">
    <source>
        <dbReference type="ARBA" id="ARBA00004651"/>
    </source>
</evidence>
<name>A0ABQ0NC38_9LACO</name>
<feature type="transmembrane region" description="Helical" evidence="9">
    <location>
        <begin position="183"/>
        <end position="201"/>
    </location>
</feature>
<feature type="transmembrane region" description="Helical" evidence="9">
    <location>
        <begin position="145"/>
        <end position="163"/>
    </location>
</feature>
<keyword evidence="3" id="KW-1003">Cell membrane</keyword>
<evidence type="ECO:0000256" key="9">
    <source>
        <dbReference type="SAM" id="Phobius"/>
    </source>
</evidence>
<dbReference type="InterPro" id="IPR013014">
    <property type="entry name" value="PTS_EIIC_2"/>
</dbReference>
<dbReference type="EMBL" id="BDOR01000012">
    <property type="protein sequence ID" value="GBF02579.1"/>
    <property type="molecule type" value="Genomic_DNA"/>
</dbReference>
<keyword evidence="8 9" id="KW-0472">Membrane</keyword>
<dbReference type="PROSITE" id="PS51104">
    <property type="entry name" value="PTS_EIIC_TYPE_2"/>
    <property type="match status" value="1"/>
</dbReference>
<dbReference type="PANTHER" id="PTHR37324">
    <property type="entry name" value="PTS SYSTEM GALACTITOL-SPECIFIC EIIC COMPONENT"/>
    <property type="match status" value="1"/>
</dbReference>
<feature type="transmembrane region" description="Helical" evidence="9">
    <location>
        <begin position="93"/>
        <end position="115"/>
    </location>
</feature>
<feature type="transmembrane region" description="Helical" evidence="9">
    <location>
        <begin position="12"/>
        <end position="31"/>
    </location>
</feature>
<keyword evidence="12" id="KW-1185">Reference proteome</keyword>
<keyword evidence="5" id="KW-0598">Phosphotransferase system</keyword>
<feature type="transmembrane region" description="Helical" evidence="9">
    <location>
        <begin position="355"/>
        <end position="374"/>
    </location>
</feature>
<dbReference type="Proteomes" id="UP000236162">
    <property type="component" value="Unassembled WGS sequence"/>
</dbReference>
<dbReference type="PIRSF" id="PIRSF006304">
    <property type="entry name" value="GatC"/>
    <property type="match status" value="1"/>
</dbReference>
<comment type="caution">
    <text evidence="11">The sequence shown here is derived from an EMBL/GenBank/DDBJ whole genome shotgun (WGS) entry which is preliminary data.</text>
</comment>
<feature type="transmembrane region" description="Helical" evidence="9">
    <location>
        <begin position="331"/>
        <end position="348"/>
    </location>
</feature>
<protein>
    <submittedName>
        <fullName evidence="11">Galactitol-specific PTS system IIC component</fullName>
    </submittedName>
</protein>
<evidence type="ECO:0000313" key="12">
    <source>
        <dbReference type="Proteomes" id="UP000236162"/>
    </source>
</evidence>
<evidence type="ECO:0000256" key="2">
    <source>
        <dbReference type="ARBA" id="ARBA00022448"/>
    </source>
</evidence>
<evidence type="ECO:0000256" key="6">
    <source>
        <dbReference type="ARBA" id="ARBA00022692"/>
    </source>
</evidence>
<gene>
    <name evidence="11" type="ORF">LPPLD21_02129</name>
</gene>
<dbReference type="InterPro" id="IPR004703">
    <property type="entry name" value="PTS_sugar-sp_permease"/>
</dbReference>
<accession>A0ABQ0NC38</accession>
<proteinExistence type="predicted"/>
<dbReference type="RefSeq" id="WP_021729845.1">
    <property type="nucleotide sequence ID" value="NZ_AVAI01000001.1"/>
</dbReference>
<keyword evidence="4" id="KW-0762">Sugar transport</keyword>
<dbReference type="Pfam" id="PF03611">
    <property type="entry name" value="EIIC-GAT"/>
    <property type="match status" value="1"/>
</dbReference>
<feature type="transmembrane region" description="Helical" evidence="9">
    <location>
        <begin position="222"/>
        <end position="242"/>
    </location>
</feature>
<evidence type="ECO:0000256" key="8">
    <source>
        <dbReference type="ARBA" id="ARBA00023136"/>
    </source>
</evidence>
<evidence type="ECO:0000256" key="7">
    <source>
        <dbReference type="ARBA" id="ARBA00022989"/>
    </source>
</evidence>
<comment type="subcellular location">
    <subcellularLocation>
        <location evidence="1">Cell membrane</location>
        <topology evidence="1">Multi-pass membrane protein</topology>
    </subcellularLocation>
</comment>
<reference evidence="11 12" key="1">
    <citation type="submission" date="2017-04" db="EMBL/GenBank/DDBJ databases">
        <title>In vitro and in silico characterization of Lactobacillus paraplantarum D2-1, a starter culture for soymilk fermentation.</title>
        <authorList>
            <person name="Endo A."/>
            <person name="Sasaki F."/>
            <person name="Maeno S."/>
            <person name="Kanesaki Y."/>
            <person name="Kubota E."/>
            <person name="Torres G.A."/>
            <person name="Tomita S."/>
            <person name="Nakagawa J."/>
        </authorList>
    </citation>
    <scope>NUCLEOTIDE SEQUENCE [LARGE SCALE GENOMIC DNA]</scope>
    <source>
        <strain evidence="11 12">D2-1</strain>
    </source>
</reference>
<dbReference type="InterPro" id="IPR013853">
    <property type="entry name" value="EIIC-GAT"/>
</dbReference>
<evidence type="ECO:0000256" key="4">
    <source>
        <dbReference type="ARBA" id="ARBA00022597"/>
    </source>
</evidence>
<evidence type="ECO:0000259" key="10">
    <source>
        <dbReference type="PROSITE" id="PS51104"/>
    </source>
</evidence>
<evidence type="ECO:0000313" key="11">
    <source>
        <dbReference type="EMBL" id="GBF02579.1"/>
    </source>
</evidence>
<sequence>MKVLSDVVQSIINVGPSVMLPIIIFIVGLIFRVKPGKALTSGITVGIGMIGINLVINLLTTSVGPAAQAMVKRFGFHLTIIDAGWPAVSAGTWAQPISAVMIPIILVVNVGLILLNLTKTLDIDIWNYWHMIAAAATAYVVTKNWWFAILCGIIYEIAVLIIADKTAPKVAEFYGLDGISFPTGSAAAYGLLGIPIGWVVSKIPGIRKWDVDPQTIQKRFGVFGEPMVMGIVIGMLLAALGGYSVPNILKLGMSMGGVMFLMPRMVKILMEGLIPIQEGAQKLLQEKYGNRKIYLGMDAALSTGSPATLATGLLMVPITLFLAIILPGNRVLPFGDLATIPFFAALIVPSRKGNIVHSVLSATIVMVFALLMATDFGPTLTSMMHGIVAFPKGASEVTNLDTGGNILNWLILKLSQLVQPLFN</sequence>
<feature type="transmembrane region" description="Helical" evidence="9">
    <location>
        <begin position="38"/>
        <end position="60"/>
    </location>
</feature>
<evidence type="ECO:0000256" key="3">
    <source>
        <dbReference type="ARBA" id="ARBA00022475"/>
    </source>
</evidence>